<dbReference type="UniPathway" id="UPA00223"/>
<comment type="pathway">
    <text evidence="1">Carbohydrate metabolism; tricarboxylic acid cycle; isocitrate from oxaloacetate: step 1/2.</text>
</comment>
<dbReference type="EMBL" id="DSJL01000011">
    <property type="protein sequence ID" value="HEF66207.1"/>
    <property type="molecule type" value="Genomic_DNA"/>
</dbReference>
<dbReference type="PRINTS" id="PR00143">
    <property type="entry name" value="CITRTSNTHASE"/>
</dbReference>
<proteinExistence type="inferred from homology"/>
<dbReference type="InterPro" id="IPR016143">
    <property type="entry name" value="Citrate_synth-like_sm_a-sub"/>
</dbReference>
<evidence type="ECO:0000256" key="2">
    <source>
        <dbReference type="ARBA" id="ARBA00010566"/>
    </source>
</evidence>
<dbReference type="Gene3D" id="1.10.580.10">
    <property type="entry name" value="Citrate Synthase, domain 1"/>
    <property type="match status" value="1"/>
</dbReference>
<dbReference type="InterPro" id="IPR019810">
    <property type="entry name" value="Citrate_synthase_AS"/>
</dbReference>
<gene>
    <name evidence="9" type="primary">mmgD</name>
    <name evidence="9" type="ORF">ENP47_11530</name>
</gene>
<dbReference type="InterPro" id="IPR036969">
    <property type="entry name" value="Citrate_synthase_sf"/>
</dbReference>
<keyword evidence="4 7" id="KW-0808">Transferase</keyword>
<evidence type="ECO:0000256" key="6">
    <source>
        <dbReference type="ARBA" id="ARBA00049288"/>
    </source>
</evidence>
<evidence type="ECO:0000256" key="7">
    <source>
        <dbReference type="PIRNR" id="PIRNR001369"/>
    </source>
</evidence>
<dbReference type="FunFam" id="1.10.230.10:FF:000003">
    <property type="entry name" value="Citrate synthase"/>
    <property type="match status" value="1"/>
</dbReference>
<dbReference type="GO" id="GO:0005829">
    <property type="term" value="C:cytosol"/>
    <property type="evidence" value="ECO:0007669"/>
    <property type="project" value="TreeGrafter"/>
</dbReference>
<accession>A0A7C1FYK1</accession>
<dbReference type="GO" id="GO:0050440">
    <property type="term" value="F:2-methylcitrate synthase activity"/>
    <property type="evidence" value="ECO:0007669"/>
    <property type="project" value="UniProtKB-EC"/>
</dbReference>
<comment type="similarity">
    <text evidence="2 7 8">Belongs to the citrate synthase family.</text>
</comment>
<dbReference type="GO" id="GO:0005975">
    <property type="term" value="P:carbohydrate metabolic process"/>
    <property type="evidence" value="ECO:0007669"/>
    <property type="project" value="TreeGrafter"/>
</dbReference>
<dbReference type="Gene3D" id="1.10.230.10">
    <property type="entry name" value="Cytochrome P450-Terp, domain 2"/>
    <property type="match status" value="1"/>
</dbReference>
<evidence type="ECO:0000256" key="3">
    <source>
        <dbReference type="ARBA" id="ARBA00022532"/>
    </source>
</evidence>
<dbReference type="AlphaFoldDB" id="A0A7C1FYK1"/>
<evidence type="ECO:0000256" key="4">
    <source>
        <dbReference type="ARBA" id="ARBA00022679"/>
    </source>
</evidence>
<dbReference type="InterPro" id="IPR024176">
    <property type="entry name" value="Citrate_synthase_bac-typ"/>
</dbReference>
<protein>
    <recommendedName>
        <fullName evidence="7">Citrate synthase</fullName>
    </recommendedName>
</protein>
<dbReference type="PIRSF" id="PIRSF001369">
    <property type="entry name" value="Citrate_synth"/>
    <property type="match status" value="1"/>
</dbReference>
<sequence length="373" mass="41488">MGAVEYRPGLEGVIATETSISYLDVDHEEIVVRGYNLLDLARQRTYVDVVGLLVHGSLPDERGRAELERQLLAAANVPAELWQILRLLPRQMDAMDRLRTAISALGGWDQAANSADPEQDRASGLRVIAQSATIVANLIRVAEGNEPLLPDDRRSYPENFLWMITGREPSAAEVRAFDQTLIAYSEHELPNSTFAARVIASTLADLYGALTGAVASLKGPLHGGANEAVMEMLLEAGDEEGLERLIRAKLARKERIMGFGHRVYMRRMDPRAQLLKETLAQLVTERGDPEGEKLLRMCQRGEDVMRSEKGLFPNLDYYAAPVYWVLGIPIDLYTPIFFAARTAGLVAHVVEQHAHNRLFRPRVLYTGPRGLKP</sequence>
<dbReference type="NCBIfam" id="NF009004">
    <property type="entry name" value="PRK12349.1"/>
    <property type="match status" value="1"/>
</dbReference>
<evidence type="ECO:0000256" key="8">
    <source>
        <dbReference type="RuleBase" id="RU003406"/>
    </source>
</evidence>
<reference evidence="9" key="1">
    <citation type="journal article" date="2020" name="mSystems">
        <title>Genome- and Community-Level Interaction Insights into Carbon Utilization and Element Cycling Functions of Hydrothermarchaeota in Hydrothermal Sediment.</title>
        <authorList>
            <person name="Zhou Z."/>
            <person name="Liu Y."/>
            <person name="Xu W."/>
            <person name="Pan J."/>
            <person name="Luo Z.H."/>
            <person name="Li M."/>
        </authorList>
    </citation>
    <scope>NUCLEOTIDE SEQUENCE [LARGE SCALE GENOMIC DNA]</scope>
    <source>
        <strain evidence="9">SpSt-222</strain>
    </source>
</reference>
<name>A0A7C1FYK1_THERO</name>
<dbReference type="InterPro" id="IPR002020">
    <property type="entry name" value="Citrate_synthase"/>
</dbReference>
<dbReference type="PROSITE" id="PS00480">
    <property type="entry name" value="CITRATE_SYNTHASE"/>
    <property type="match status" value="1"/>
</dbReference>
<evidence type="ECO:0000256" key="1">
    <source>
        <dbReference type="ARBA" id="ARBA00004751"/>
    </source>
</evidence>
<keyword evidence="3" id="KW-0816">Tricarboxylic acid cycle</keyword>
<dbReference type="GO" id="GO:0006099">
    <property type="term" value="P:tricarboxylic acid cycle"/>
    <property type="evidence" value="ECO:0007669"/>
    <property type="project" value="UniProtKB-UniPathway"/>
</dbReference>
<dbReference type="InterPro" id="IPR016142">
    <property type="entry name" value="Citrate_synth-like_lrg_a-sub"/>
</dbReference>
<evidence type="ECO:0000313" key="9">
    <source>
        <dbReference type="EMBL" id="HEF66207.1"/>
    </source>
</evidence>
<comment type="catalytic activity">
    <reaction evidence="6">
        <text>oxaloacetate + acetyl-CoA + H2O = citrate + CoA + H(+)</text>
        <dbReference type="Rhea" id="RHEA:16845"/>
        <dbReference type="ChEBI" id="CHEBI:15377"/>
        <dbReference type="ChEBI" id="CHEBI:15378"/>
        <dbReference type="ChEBI" id="CHEBI:16452"/>
        <dbReference type="ChEBI" id="CHEBI:16947"/>
        <dbReference type="ChEBI" id="CHEBI:57287"/>
        <dbReference type="ChEBI" id="CHEBI:57288"/>
        <dbReference type="EC" id="2.3.3.16"/>
    </reaction>
</comment>
<dbReference type="CDD" id="cd06118">
    <property type="entry name" value="citrate_synt_like_1"/>
    <property type="match status" value="1"/>
</dbReference>
<dbReference type="PANTHER" id="PTHR11739:SF11">
    <property type="entry name" value="CITRATE_2-METHYLCITRATE SYNTHASE"/>
    <property type="match status" value="1"/>
</dbReference>
<comment type="catalytic activity">
    <reaction evidence="5">
        <text>propanoyl-CoA + oxaloacetate + H2O = (2S,3S)-2-methylcitrate + CoA + H(+)</text>
        <dbReference type="Rhea" id="RHEA:23780"/>
        <dbReference type="ChEBI" id="CHEBI:15377"/>
        <dbReference type="ChEBI" id="CHEBI:15378"/>
        <dbReference type="ChEBI" id="CHEBI:16452"/>
        <dbReference type="ChEBI" id="CHEBI:57287"/>
        <dbReference type="ChEBI" id="CHEBI:57392"/>
        <dbReference type="ChEBI" id="CHEBI:58853"/>
        <dbReference type="EC" id="2.3.3.5"/>
    </reaction>
</comment>
<dbReference type="SUPFAM" id="SSF48256">
    <property type="entry name" value="Citrate synthase"/>
    <property type="match status" value="1"/>
</dbReference>
<comment type="caution">
    <text evidence="9">The sequence shown here is derived from an EMBL/GenBank/DDBJ whole genome shotgun (WGS) entry which is preliminary data.</text>
</comment>
<dbReference type="GO" id="GO:0036440">
    <property type="term" value="F:citrate synthase activity"/>
    <property type="evidence" value="ECO:0007669"/>
    <property type="project" value="UniProtKB-EC"/>
</dbReference>
<dbReference type="Pfam" id="PF00285">
    <property type="entry name" value="Citrate_synt"/>
    <property type="match status" value="1"/>
</dbReference>
<evidence type="ECO:0000256" key="5">
    <source>
        <dbReference type="ARBA" id="ARBA00049052"/>
    </source>
</evidence>
<dbReference type="PANTHER" id="PTHR11739">
    <property type="entry name" value="CITRATE SYNTHASE"/>
    <property type="match status" value="1"/>
</dbReference>
<organism evidence="9">
    <name type="scientific">Thermomicrobium roseum</name>
    <dbReference type="NCBI Taxonomy" id="500"/>
    <lineage>
        <taxon>Bacteria</taxon>
        <taxon>Pseudomonadati</taxon>
        <taxon>Thermomicrobiota</taxon>
        <taxon>Thermomicrobia</taxon>
        <taxon>Thermomicrobiales</taxon>
        <taxon>Thermomicrobiaceae</taxon>
        <taxon>Thermomicrobium</taxon>
    </lineage>
</organism>